<dbReference type="RefSeq" id="WP_003466871.1">
    <property type="nucleotide sequence ID" value="NZ_APML01000020.1"/>
</dbReference>
<dbReference type="InterPro" id="IPR051477">
    <property type="entry name" value="Expansin_CellWall"/>
</dbReference>
<dbReference type="PANTHER" id="PTHR31836">
    <property type="match status" value="1"/>
</dbReference>
<organism evidence="2 3">
    <name type="scientific">Gracilibacillus halophilus YIM-C55.5</name>
    <dbReference type="NCBI Taxonomy" id="1308866"/>
    <lineage>
        <taxon>Bacteria</taxon>
        <taxon>Bacillati</taxon>
        <taxon>Bacillota</taxon>
        <taxon>Bacilli</taxon>
        <taxon>Bacillales</taxon>
        <taxon>Bacillaceae</taxon>
        <taxon>Gracilibacillus</taxon>
    </lineage>
</organism>
<evidence type="ECO:0000313" key="2">
    <source>
        <dbReference type="EMBL" id="ENH97254.1"/>
    </source>
</evidence>
<sequence>MHLYNQFSYQPLYSDDNNGLYPMNDPHMYRQNYMQGKATWTDGGSVTQCGIPWSYAQYMTVAVSTNSPYQCGQTIKVRNPQTSREVIVTVVDTVPNSPATTLNLHRRVFQMLGADLSQGIIAIQFQPNPQLEELQWGKYLLEVVQRAYPNYQVTDYNFVNRTQQNQNQTKEIYEYVLQSPQEQIKVRGTVVYNPATNRVVSLDIREV</sequence>
<dbReference type="SUPFAM" id="SSF50685">
    <property type="entry name" value="Barwin-like endoglucanases"/>
    <property type="match status" value="1"/>
</dbReference>
<dbReference type="AlphaFoldDB" id="N4WDA3"/>
<protein>
    <recommendedName>
        <fullName evidence="4">DUF3889 domain-containing protein</fullName>
    </recommendedName>
</protein>
<dbReference type="STRING" id="1308866.J416_06455"/>
<proteinExistence type="predicted"/>
<dbReference type="CDD" id="cd22191">
    <property type="entry name" value="DPBB_RlpA_EXP_N-like"/>
    <property type="match status" value="1"/>
</dbReference>
<gene>
    <name evidence="2" type="ORF">J416_06455</name>
</gene>
<reference evidence="2 3" key="1">
    <citation type="submission" date="2013-03" db="EMBL/GenBank/DDBJ databases">
        <title>Draft genome sequence of Gracibacillus halophilus YIM-C55.5, a moderately halophilic and thermophilic organism from the Xiaochaidamu salt lake.</title>
        <authorList>
            <person name="Sugumar T."/>
            <person name="Polireddy D.R."/>
            <person name="Antony A."/>
            <person name="Madhava Y.R."/>
            <person name="Sivakumar N."/>
        </authorList>
    </citation>
    <scope>NUCLEOTIDE SEQUENCE [LARGE SCALE GENOMIC DNA]</scope>
    <source>
        <strain evidence="2 3">YIM-C55.5</strain>
    </source>
</reference>
<dbReference type="Gene3D" id="3.10.450.390">
    <property type="entry name" value="Protein of unknown function DUF3889"/>
    <property type="match status" value="1"/>
</dbReference>
<name>N4WDA3_9BACI</name>
<dbReference type="Proteomes" id="UP000012283">
    <property type="component" value="Unassembled WGS sequence"/>
</dbReference>
<dbReference type="InterPro" id="IPR024987">
    <property type="entry name" value="DUF3889"/>
</dbReference>
<dbReference type="PATRIC" id="fig|1308866.3.peg.1304"/>
<dbReference type="eggNOG" id="ENOG502ZUQG">
    <property type="taxonomic scope" value="Bacteria"/>
</dbReference>
<dbReference type="EMBL" id="APML01000020">
    <property type="protein sequence ID" value="ENH97254.1"/>
    <property type="molecule type" value="Genomic_DNA"/>
</dbReference>
<keyword evidence="3" id="KW-1185">Reference proteome</keyword>
<dbReference type="PANTHER" id="PTHR31836:SF28">
    <property type="entry name" value="SRCR DOMAIN-CONTAINING PROTEIN-RELATED"/>
    <property type="match status" value="1"/>
</dbReference>
<accession>N4WDA3</accession>
<evidence type="ECO:0000313" key="3">
    <source>
        <dbReference type="Proteomes" id="UP000012283"/>
    </source>
</evidence>
<dbReference type="InterPro" id="IPR036908">
    <property type="entry name" value="RlpA-like_sf"/>
</dbReference>
<dbReference type="Pfam" id="PF13028">
    <property type="entry name" value="DUF3889"/>
    <property type="match status" value="1"/>
</dbReference>
<evidence type="ECO:0008006" key="4">
    <source>
        <dbReference type="Google" id="ProtNLM"/>
    </source>
</evidence>
<evidence type="ECO:0000256" key="1">
    <source>
        <dbReference type="ARBA" id="ARBA00022729"/>
    </source>
</evidence>
<dbReference type="Gene3D" id="2.40.40.10">
    <property type="entry name" value="RlpA-like domain"/>
    <property type="match status" value="1"/>
</dbReference>
<keyword evidence="1" id="KW-0732">Signal</keyword>
<dbReference type="OrthoDB" id="2716326at2"/>
<comment type="caution">
    <text evidence="2">The sequence shown here is derived from an EMBL/GenBank/DDBJ whole genome shotgun (WGS) entry which is preliminary data.</text>
</comment>